<dbReference type="InterPro" id="IPR032839">
    <property type="entry name" value="RAB3GAP_N"/>
</dbReference>
<feature type="region of interest" description="Disordered" evidence="5">
    <location>
        <begin position="1313"/>
        <end position="1334"/>
    </location>
</feature>
<gene>
    <name evidence="8" type="ORF">BSL78_00127</name>
</gene>
<evidence type="ECO:0000313" key="9">
    <source>
        <dbReference type="Proteomes" id="UP000230750"/>
    </source>
</evidence>
<feature type="region of interest" description="Disordered" evidence="5">
    <location>
        <begin position="15"/>
        <end position="43"/>
    </location>
</feature>
<evidence type="ECO:0000259" key="6">
    <source>
        <dbReference type="Pfam" id="PF14655"/>
    </source>
</evidence>
<dbReference type="OrthoDB" id="2019917at2759"/>
<dbReference type="GO" id="GO:0005096">
    <property type="term" value="F:GTPase activator activity"/>
    <property type="evidence" value="ECO:0007669"/>
    <property type="project" value="UniProtKB-KW"/>
</dbReference>
<evidence type="ECO:0000256" key="1">
    <source>
        <dbReference type="ARBA" id="ARBA00004496"/>
    </source>
</evidence>
<evidence type="ECO:0000256" key="3">
    <source>
        <dbReference type="ARBA" id="ARBA00022468"/>
    </source>
</evidence>
<protein>
    <submittedName>
        <fullName evidence="8">Putative rab3 GTPase-activating protein non-catalytic subunit</fullName>
    </submittedName>
</protein>
<feature type="compositionally biased region" description="Basic and acidic residues" evidence="5">
    <location>
        <begin position="862"/>
        <end position="882"/>
    </location>
</feature>
<dbReference type="Proteomes" id="UP000230750">
    <property type="component" value="Unassembled WGS sequence"/>
</dbReference>
<dbReference type="Pfam" id="PF14655">
    <property type="entry name" value="RAB3GAP2_N"/>
    <property type="match status" value="1"/>
</dbReference>
<evidence type="ECO:0000259" key="7">
    <source>
        <dbReference type="Pfam" id="PF14656"/>
    </source>
</evidence>
<comment type="subcellular location">
    <subcellularLocation>
        <location evidence="1">Cytoplasm</location>
    </subcellularLocation>
</comment>
<dbReference type="PANTHER" id="PTHR12472:SF0">
    <property type="entry name" value="RAB3 GTPASE-ACTIVATING PROTEIN NON-CATALYTIC SUBUNIT"/>
    <property type="match status" value="1"/>
</dbReference>
<dbReference type="GO" id="GO:0005737">
    <property type="term" value="C:cytoplasm"/>
    <property type="evidence" value="ECO:0007669"/>
    <property type="project" value="UniProtKB-SubCell"/>
</dbReference>
<evidence type="ECO:0000313" key="8">
    <source>
        <dbReference type="EMBL" id="PIK62892.1"/>
    </source>
</evidence>
<dbReference type="InterPro" id="IPR026059">
    <property type="entry name" value="Rab3GAP2"/>
</dbReference>
<accession>A0A2G8LRQ4</accession>
<feature type="region of interest" description="Disordered" evidence="5">
    <location>
        <begin position="328"/>
        <end position="347"/>
    </location>
</feature>
<evidence type="ECO:0000256" key="5">
    <source>
        <dbReference type="SAM" id="MobiDB-lite"/>
    </source>
</evidence>
<keyword evidence="9" id="KW-1185">Reference proteome</keyword>
<dbReference type="PANTHER" id="PTHR12472">
    <property type="entry name" value="RAB3-GAP REGULATORY DOMAIN"/>
    <property type="match status" value="1"/>
</dbReference>
<dbReference type="STRING" id="307972.A0A2G8LRQ4"/>
<feature type="compositionally biased region" description="Basic and acidic residues" evidence="5">
    <location>
        <begin position="911"/>
        <end position="921"/>
    </location>
</feature>
<keyword evidence="3" id="KW-0343">GTPase activation</keyword>
<feature type="domain" description="Rab3-GAP regulatory subunit N-terminal" evidence="6">
    <location>
        <begin position="49"/>
        <end position="472"/>
    </location>
</feature>
<organism evidence="8 9">
    <name type="scientific">Stichopus japonicus</name>
    <name type="common">Sea cucumber</name>
    <dbReference type="NCBI Taxonomy" id="307972"/>
    <lineage>
        <taxon>Eukaryota</taxon>
        <taxon>Metazoa</taxon>
        <taxon>Echinodermata</taxon>
        <taxon>Eleutherozoa</taxon>
        <taxon>Echinozoa</taxon>
        <taxon>Holothuroidea</taxon>
        <taxon>Aspidochirotacea</taxon>
        <taxon>Aspidochirotida</taxon>
        <taxon>Stichopodidae</taxon>
        <taxon>Apostichopus</taxon>
    </lineage>
</organism>
<feature type="compositionally biased region" description="Acidic residues" evidence="5">
    <location>
        <begin position="21"/>
        <end position="39"/>
    </location>
</feature>
<feature type="region of interest" description="Disordered" evidence="5">
    <location>
        <begin position="903"/>
        <end position="931"/>
    </location>
</feature>
<sequence length="1474" mass="165051">MEFFKLSEWAAKGWEETTWADWEDETEEQGEDDQSEDQVDTSPPDVETWFHDCLISLSPANDVLVISHEERAVFLQQKWDPDAKDGTDCKYQIVFKGTLNQEDGECITSVLCVPLASQKRSSHGAPDWTCVVVGFTSGYVRIYTESGSLLLSQLLHEDPVLKLKCRTLDIPRYPGLPEQQEELTILYPSALVTIDGFSLFQSLRACRNQLARAAADGVDAIRPPPLVYKKWGLQHQDAIVDHISTGLVTPCAFDQLHTASILGGFQASIKSSPPVSNRYITAGAGPFVGFFYALDGTSQPLLSEVAMAVASKLKSALFSAASGWLGLGGKQKPQEDQGNQKTRPKVEPATSLPIRFGLPDLRRHGDSISLAPGLNLAVTTDSFGRIVLLDVNKSVAVRMWKGYRDAQCGWIQVMEELHREKGSRSEITKQQQRRVALFLVIYAPRRGILEVWNTQQGPRVAAFNVPKSCRLLSPGYGVMGLNNLSIHDSRFRPQVLQCCLLETSGLVRSIQVPFHLALSDKNSRRAHDLHLMKKLSNLIHHRKSLNEPFSGSVMPILQEFKMPIYKQQALDKALSARGTAPSELVRIVESLESSIHSHGQYLDYESKCLLKYCHAQGQLLAVFTDVQRLHGPDEEKPAVETKDISQEELVNLLNLTQERLSDFFRSVEGSRRHSKQRKFISSRTFSLDVAHFLSCFKVSVTRIARRGSEQPTKEADKQTEVAQEDAKTEGEQDAGIAKDESAVDAASSLERMEDIEEEEGETNDSEDVADIQTHISLREDVAEEKITALGSFFFKSCLQGQVSVESVVRSLQSLNISANPLVLSNLPLFSEIITTNLSSQRTRPLSKRHPHHTPTPCSIVTHVERNPNLGERRQEKLAESRGRHQQPPIRRKCRLRPSFHVSFGGVQDQLPKPRRESVSSKDEEESLELGSPSIELAPDWSKASSDSKFWERLSQQFEDLVALSRVLHTKISKEAVSEMCRRYPRFMEPENGPVPAPIIEYVPSVCLKKLLEGGRGVFSELIAKWVAHHLLPPAFINSITDGRHQVSQAKKSKDSVADKETEEEISQTIDAFHSLCQRLPHSLEQDVMQAHAAWEYVVHWNKNAEITYYLQHAVEHLRVINNPLVQHGVCSMLWHTFLIKRISSAAFLMDKVGKAPKDRLCRRDVGLSDTALPLFLGICCDVLDILYKLEEGSGLTPIMEVEDLWQNIHGPSSLVELALNQPEVNSLLVDLHIQLCSVMWAIMAFQLKSVKVLGLFDFRSKAIFFKELSYAFKPSQAEPDLGLLNTRREFFKIVLSSAIETLPPNFPPEEFEEVVNGDLSSPSPRPRPDKNHPSQTWPTRVYYLADSLFVETDTLKMHHVCELYRSGYDSLTPEILVTISNQTHLATQLMQILGQRLAQMVITPGDAVSVERQSRLPASLVSWLKTLAKMPLRCPNPPIQDTAHLAGQAVGLLPESHSQYPLALQLIEAVGSLT</sequence>
<proteinExistence type="inferred from homology"/>
<evidence type="ECO:0000256" key="2">
    <source>
        <dbReference type="ARBA" id="ARBA00008153"/>
    </source>
</evidence>
<feature type="region of interest" description="Disordered" evidence="5">
    <location>
        <begin position="840"/>
        <end position="891"/>
    </location>
</feature>
<dbReference type="Pfam" id="PF14656">
    <property type="entry name" value="RAB3GAP2_C"/>
    <property type="match status" value="1"/>
</dbReference>
<keyword evidence="4" id="KW-0963">Cytoplasm</keyword>
<feature type="region of interest" description="Disordered" evidence="5">
    <location>
        <begin position="706"/>
        <end position="748"/>
    </location>
</feature>
<feature type="domain" description="Rab3GAP regulatory subunit C-terminal" evidence="7">
    <location>
        <begin position="925"/>
        <end position="1454"/>
    </location>
</feature>
<evidence type="ECO:0000256" key="4">
    <source>
        <dbReference type="ARBA" id="ARBA00022490"/>
    </source>
</evidence>
<dbReference type="InterPro" id="IPR029257">
    <property type="entry name" value="RAB3GAP2_C"/>
</dbReference>
<feature type="compositionally biased region" description="Basic and acidic residues" evidence="5">
    <location>
        <begin position="706"/>
        <end position="741"/>
    </location>
</feature>
<reference evidence="8 9" key="1">
    <citation type="journal article" date="2017" name="PLoS Biol.">
        <title>The sea cucumber genome provides insights into morphological evolution and visceral regeneration.</title>
        <authorList>
            <person name="Zhang X."/>
            <person name="Sun L."/>
            <person name="Yuan J."/>
            <person name="Sun Y."/>
            <person name="Gao Y."/>
            <person name="Zhang L."/>
            <person name="Li S."/>
            <person name="Dai H."/>
            <person name="Hamel J.F."/>
            <person name="Liu C."/>
            <person name="Yu Y."/>
            <person name="Liu S."/>
            <person name="Lin W."/>
            <person name="Guo K."/>
            <person name="Jin S."/>
            <person name="Xu P."/>
            <person name="Storey K.B."/>
            <person name="Huan P."/>
            <person name="Zhang T."/>
            <person name="Zhou Y."/>
            <person name="Zhang J."/>
            <person name="Lin C."/>
            <person name="Li X."/>
            <person name="Xing L."/>
            <person name="Huo D."/>
            <person name="Sun M."/>
            <person name="Wang L."/>
            <person name="Mercier A."/>
            <person name="Li F."/>
            <person name="Yang H."/>
            <person name="Xiang J."/>
        </authorList>
    </citation>
    <scope>NUCLEOTIDE SEQUENCE [LARGE SCALE GENOMIC DNA]</scope>
    <source>
        <strain evidence="8">Shaxun</strain>
        <tissue evidence="8">Muscle</tissue>
    </source>
</reference>
<name>A0A2G8LRQ4_STIJA</name>
<dbReference type="EMBL" id="MRZV01000003">
    <property type="protein sequence ID" value="PIK62892.1"/>
    <property type="molecule type" value="Genomic_DNA"/>
</dbReference>
<comment type="caution">
    <text evidence="8">The sequence shown here is derived from an EMBL/GenBank/DDBJ whole genome shotgun (WGS) entry which is preliminary data.</text>
</comment>
<comment type="similarity">
    <text evidence="2">Belongs to the Rab3-GAP regulatory subunit family.</text>
</comment>